<dbReference type="InterPro" id="IPR051207">
    <property type="entry name" value="ComplexI_NDUFA9_subunit"/>
</dbReference>
<evidence type="ECO:0000259" key="6">
    <source>
        <dbReference type="Pfam" id="PF01370"/>
    </source>
</evidence>
<evidence type="ECO:0000313" key="8">
    <source>
        <dbReference type="Proteomes" id="UP000295192"/>
    </source>
</evidence>
<dbReference type="InterPro" id="IPR001509">
    <property type="entry name" value="Epimerase_deHydtase"/>
</dbReference>
<dbReference type="CDD" id="cd05271">
    <property type="entry name" value="NDUFA9_like_SDR_a"/>
    <property type="match status" value="1"/>
</dbReference>
<name>A0A484BVI6_DRONA</name>
<evidence type="ECO:0000256" key="5">
    <source>
        <dbReference type="ARBA" id="ARBA00046455"/>
    </source>
</evidence>
<protein>
    <recommendedName>
        <fullName evidence="2">NADH dehydrogenase [ubiquinone] 1 alpha subcomplex subunit 9, mitochondrial</fullName>
    </recommendedName>
    <alternativeName>
        <fullName evidence="4">Complex I-39kD</fullName>
    </alternativeName>
    <alternativeName>
        <fullName evidence="3">NADH-ubiquinone oxidoreductase 39 kDa subunit</fullName>
    </alternativeName>
</protein>
<dbReference type="OrthoDB" id="275457at2759"/>
<dbReference type="GO" id="GO:0044877">
    <property type="term" value="F:protein-containing complex binding"/>
    <property type="evidence" value="ECO:0007669"/>
    <property type="project" value="TreeGrafter"/>
</dbReference>
<evidence type="ECO:0000256" key="1">
    <source>
        <dbReference type="ARBA" id="ARBA00038501"/>
    </source>
</evidence>
<feature type="domain" description="NAD-dependent epimerase/dehydratase" evidence="6">
    <location>
        <begin position="68"/>
        <end position="283"/>
    </location>
</feature>
<dbReference type="SUPFAM" id="SSF51735">
    <property type="entry name" value="NAD(P)-binding Rossmann-fold domains"/>
    <property type="match status" value="1"/>
</dbReference>
<comment type="subunit">
    <text evidence="5">Complex I is composed of 45 different subunits. This a component of the hydrophobic protein fraction. Interacts with BLOC1S1. Interacts with SLC2A4. Interacts with CLOCK. Interacts with RAB5IF.</text>
</comment>
<dbReference type="FunFam" id="3.40.50.720:FF:000537">
    <property type="entry name" value="NADH-ubiquinone oxidoreductase 39 kDa subunit"/>
    <property type="match status" value="1"/>
</dbReference>
<evidence type="ECO:0000256" key="2">
    <source>
        <dbReference type="ARBA" id="ARBA00040720"/>
    </source>
</evidence>
<dbReference type="PANTHER" id="PTHR12126">
    <property type="entry name" value="NADH-UBIQUINONE OXIDOREDUCTASE 39 KDA SUBUNIT-RELATED"/>
    <property type="match status" value="1"/>
</dbReference>
<dbReference type="Pfam" id="PF01370">
    <property type="entry name" value="Epimerase"/>
    <property type="match status" value="1"/>
</dbReference>
<dbReference type="Proteomes" id="UP000295192">
    <property type="component" value="Unassembled WGS sequence"/>
</dbReference>
<comment type="caution">
    <text evidence="7">The sequence shown here is derived from an EMBL/GenBank/DDBJ whole genome shotgun (WGS) entry which is preliminary data.</text>
</comment>
<gene>
    <name evidence="7" type="ORF">AWZ03_001069</name>
</gene>
<dbReference type="KEGG" id="dnv:108650845"/>
<dbReference type="EMBL" id="LSRL02000003">
    <property type="protein sequence ID" value="TDG52836.1"/>
    <property type="molecule type" value="Genomic_DNA"/>
</dbReference>
<organism evidence="7 8">
    <name type="scientific">Drosophila navojoa</name>
    <name type="common">Fruit fly</name>
    <dbReference type="NCBI Taxonomy" id="7232"/>
    <lineage>
        <taxon>Eukaryota</taxon>
        <taxon>Metazoa</taxon>
        <taxon>Ecdysozoa</taxon>
        <taxon>Arthropoda</taxon>
        <taxon>Hexapoda</taxon>
        <taxon>Insecta</taxon>
        <taxon>Pterygota</taxon>
        <taxon>Neoptera</taxon>
        <taxon>Endopterygota</taxon>
        <taxon>Diptera</taxon>
        <taxon>Brachycera</taxon>
        <taxon>Muscomorpha</taxon>
        <taxon>Ephydroidea</taxon>
        <taxon>Drosophilidae</taxon>
        <taxon>Drosophila</taxon>
    </lineage>
</organism>
<evidence type="ECO:0000313" key="7">
    <source>
        <dbReference type="EMBL" id="TDG52836.1"/>
    </source>
</evidence>
<evidence type="ECO:0000256" key="3">
    <source>
        <dbReference type="ARBA" id="ARBA00042000"/>
    </source>
</evidence>
<dbReference type="InterPro" id="IPR036291">
    <property type="entry name" value="NAD(P)-bd_dom_sf"/>
</dbReference>
<dbReference type="AlphaFoldDB" id="A0A484BVI6"/>
<reference evidence="7 8" key="1">
    <citation type="journal article" date="2019" name="J. Hered.">
        <title>An Improved Genome Assembly for Drosophila navojoa, the Basal Species in the mojavensis Cluster.</title>
        <authorList>
            <person name="Vanderlinde T."/>
            <person name="Dupim E.G."/>
            <person name="Nazario-Yepiz N.O."/>
            <person name="Carvalho A.B."/>
        </authorList>
    </citation>
    <scope>NUCLEOTIDE SEQUENCE [LARGE SCALE GENOMIC DNA]</scope>
    <source>
        <strain evidence="7">Navoj_Jal97</strain>
        <tissue evidence="7">Whole organism</tissue>
    </source>
</reference>
<dbReference type="STRING" id="7232.A0A484BVI6"/>
<comment type="similarity">
    <text evidence="1">Belongs to the complex I NDUFA9 subunit family.</text>
</comment>
<dbReference type="GO" id="GO:0005739">
    <property type="term" value="C:mitochondrion"/>
    <property type="evidence" value="ECO:0007669"/>
    <property type="project" value="TreeGrafter"/>
</dbReference>
<dbReference type="PANTHER" id="PTHR12126:SF11">
    <property type="entry name" value="NADH DEHYDROGENASE [UBIQUINONE] 1 ALPHA SUBCOMPLEX SUBUNIT 9, MITOCHONDRIAL"/>
    <property type="match status" value="1"/>
</dbReference>
<dbReference type="Gene3D" id="3.40.50.720">
    <property type="entry name" value="NAD(P)-binding Rossmann-like Domain"/>
    <property type="match status" value="1"/>
</dbReference>
<dbReference type="OMA" id="VLTRNMQ"/>
<sequence length="417" mass="47019">MAAIVLTRNMQLAKHHGSGIVGVVCLRSYSAAAAPPDPDAPRPLKTTNLAAMKRGTGGRSSFNGIVATVFGATGFVGRYVCNKLGKSGSQMILPYRGDDSDAIRLKVCGDLGQVLFHFYHLEDPRSIREAVKHSNVVINLVGRDYETKNFRFKDVNVNGAARLASICRESGVERFIHLSALNAEANPKSHYISGGSQWLKTKYEGELMVRDAFPNATIIRPADIYGSEDRFLRYYAHIWRRQFRSMPLWHKGERTVKQPVYVSDVAQAIVNAAKDPDTAGRIYQAVGPKRYLLSELVDWFHRLMRKDQKGWGYQRYDMRWDPTFKLKVKFTNLICPGAPIGGLHLDRVEREAVTDKVLPGVPTLEDLGVLLTNMEDQVPWELRPYRAALYYDAELGEFETPSPPKTIEQRDEMRLFA</sequence>
<keyword evidence="8" id="KW-1185">Reference proteome</keyword>
<proteinExistence type="inferred from homology"/>
<evidence type="ECO:0000256" key="4">
    <source>
        <dbReference type="ARBA" id="ARBA00043145"/>
    </source>
</evidence>
<accession>A0A484BVI6</accession>